<proteinExistence type="predicted"/>
<dbReference type="EMBL" id="JAXCGZ010000474">
    <property type="protein sequence ID" value="KAK7085933.1"/>
    <property type="molecule type" value="Genomic_DNA"/>
</dbReference>
<keyword evidence="2" id="KW-1185">Reference proteome</keyword>
<feature type="non-terminal residue" evidence="1">
    <location>
        <position position="1"/>
    </location>
</feature>
<gene>
    <name evidence="1" type="ORF">SK128_008851</name>
</gene>
<protein>
    <submittedName>
        <fullName evidence="1">Uncharacterized protein</fullName>
    </submittedName>
</protein>
<evidence type="ECO:0000313" key="1">
    <source>
        <dbReference type="EMBL" id="KAK7085933.1"/>
    </source>
</evidence>
<organism evidence="1 2">
    <name type="scientific">Halocaridina rubra</name>
    <name type="common">Hawaiian red shrimp</name>
    <dbReference type="NCBI Taxonomy" id="373956"/>
    <lineage>
        <taxon>Eukaryota</taxon>
        <taxon>Metazoa</taxon>
        <taxon>Ecdysozoa</taxon>
        <taxon>Arthropoda</taxon>
        <taxon>Crustacea</taxon>
        <taxon>Multicrustacea</taxon>
        <taxon>Malacostraca</taxon>
        <taxon>Eumalacostraca</taxon>
        <taxon>Eucarida</taxon>
        <taxon>Decapoda</taxon>
        <taxon>Pleocyemata</taxon>
        <taxon>Caridea</taxon>
        <taxon>Atyoidea</taxon>
        <taxon>Atyidae</taxon>
        <taxon>Halocaridina</taxon>
    </lineage>
</organism>
<name>A0AAN8XUC8_HALRR</name>
<comment type="caution">
    <text evidence="1">The sequence shown here is derived from an EMBL/GenBank/DDBJ whole genome shotgun (WGS) entry which is preliminary data.</text>
</comment>
<evidence type="ECO:0000313" key="2">
    <source>
        <dbReference type="Proteomes" id="UP001381693"/>
    </source>
</evidence>
<dbReference type="Proteomes" id="UP001381693">
    <property type="component" value="Unassembled WGS sequence"/>
</dbReference>
<feature type="non-terminal residue" evidence="1">
    <location>
        <position position="77"/>
    </location>
</feature>
<accession>A0AAN8XUC8</accession>
<sequence length="77" mass="8821">LPELAAVGDVIERARESRLRYFGHVVRRGEKEPIRRAKNMPVIGRRSVGCQHIRWMDVVGKDIVEVGLEEGDARDRN</sequence>
<dbReference type="AlphaFoldDB" id="A0AAN8XUC8"/>
<reference evidence="1 2" key="1">
    <citation type="submission" date="2023-11" db="EMBL/GenBank/DDBJ databases">
        <title>Halocaridina rubra genome assembly.</title>
        <authorList>
            <person name="Smith C."/>
        </authorList>
    </citation>
    <scope>NUCLEOTIDE SEQUENCE [LARGE SCALE GENOMIC DNA]</scope>
    <source>
        <strain evidence="1">EP-1</strain>
        <tissue evidence="1">Whole</tissue>
    </source>
</reference>